<dbReference type="PANTHER" id="PTHR46802:SF1">
    <property type="entry name" value="TYROSINE-PROTEIN KINASE BAZ1B"/>
    <property type="match status" value="1"/>
</dbReference>
<dbReference type="GO" id="GO:0090535">
    <property type="term" value="C:WICH complex"/>
    <property type="evidence" value="ECO:0007669"/>
    <property type="project" value="InterPro"/>
</dbReference>
<dbReference type="Pfam" id="PF15612">
    <property type="entry name" value="WHIM1"/>
    <property type="match status" value="1"/>
</dbReference>
<evidence type="ECO:0000256" key="3">
    <source>
        <dbReference type="SAM" id="MobiDB-lite"/>
    </source>
</evidence>
<dbReference type="InterPro" id="IPR047174">
    <property type="entry name" value="BAZ1B"/>
</dbReference>
<accession>A0A0B6ZK21</accession>
<gene>
    <name evidence="5" type="primary">ORF65039</name>
</gene>
<evidence type="ECO:0000259" key="4">
    <source>
        <dbReference type="Pfam" id="PF15612"/>
    </source>
</evidence>
<reference evidence="5" key="1">
    <citation type="submission" date="2014-12" db="EMBL/GenBank/DDBJ databases">
        <title>Insight into the proteome of Arion vulgaris.</title>
        <authorList>
            <person name="Aradska J."/>
            <person name="Bulat T."/>
            <person name="Smidak R."/>
            <person name="Sarate P."/>
            <person name="Gangsoo J."/>
            <person name="Sialana F."/>
            <person name="Bilban M."/>
            <person name="Lubec G."/>
        </authorList>
    </citation>
    <scope>NUCLEOTIDE SEQUENCE</scope>
    <source>
        <tissue evidence="5">Skin</tissue>
    </source>
</reference>
<evidence type="ECO:0000256" key="2">
    <source>
        <dbReference type="ARBA" id="ARBA00023242"/>
    </source>
</evidence>
<proteinExistence type="predicted"/>
<feature type="compositionally biased region" description="Basic and acidic residues" evidence="3">
    <location>
        <begin position="153"/>
        <end position="176"/>
    </location>
</feature>
<dbReference type="GO" id="GO:0140801">
    <property type="term" value="F:histone H2AXY142 kinase activity"/>
    <property type="evidence" value="ECO:0007669"/>
    <property type="project" value="InterPro"/>
</dbReference>
<evidence type="ECO:0000313" key="5">
    <source>
        <dbReference type="EMBL" id="CEK68095.1"/>
    </source>
</evidence>
<feature type="domain" description="WHIM1" evidence="4">
    <location>
        <begin position="78"/>
        <end position="118"/>
    </location>
</feature>
<dbReference type="EMBL" id="HACG01021230">
    <property type="protein sequence ID" value="CEK68095.1"/>
    <property type="molecule type" value="Transcribed_RNA"/>
</dbReference>
<feature type="non-terminal residue" evidence="5">
    <location>
        <position position="1"/>
    </location>
</feature>
<protein>
    <recommendedName>
        <fullName evidence="4">WHIM1 domain-containing protein</fullName>
    </recommendedName>
</protein>
<feature type="non-terminal residue" evidence="5">
    <location>
        <position position="209"/>
    </location>
</feature>
<organism evidence="5">
    <name type="scientific">Arion vulgaris</name>
    <dbReference type="NCBI Taxonomy" id="1028688"/>
    <lineage>
        <taxon>Eukaryota</taxon>
        <taxon>Metazoa</taxon>
        <taxon>Spiralia</taxon>
        <taxon>Lophotrochozoa</taxon>
        <taxon>Mollusca</taxon>
        <taxon>Gastropoda</taxon>
        <taxon>Heterobranchia</taxon>
        <taxon>Euthyneura</taxon>
        <taxon>Panpulmonata</taxon>
        <taxon>Eupulmonata</taxon>
        <taxon>Stylommatophora</taxon>
        <taxon>Helicina</taxon>
        <taxon>Arionoidea</taxon>
        <taxon>Arionidae</taxon>
        <taxon>Arion</taxon>
    </lineage>
</organism>
<feature type="region of interest" description="Disordered" evidence="3">
    <location>
        <begin position="143"/>
        <end position="198"/>
    </location>
</feature>
<dbReference type="PANTHER" id="PTHR46802">
    <property type="entry name" value="TYROSINE-PROTEIN KINASE BAZ1B"/>
    <property type="match status" value="1"/>
</dbReference>
<dbReference type="GO" id="GO:0042393">
    <property type="term" value="F:histone binding"/>
    <property type="evidence" value="ECO:0007669"/>
    <property type="project" value="TreeGrafter"/>
</dbReference>
<dbReference type="GO" id="GO:0006974">
    <property type="term" value="P:DNA damage response"/>
    <property type="evidence" value="ECO:0007669"/>
    <property type="project" value="TreeGrafter"/>
</dbReference>
<sequence>LMKALIGGSSGFAYVSRVLIVLLQTLLQDQIAKGYKEFSAQLSDVAVSAYTASDLVRLCLRCGDVDDDTDDVGDVPEEYIKQLDGCEFYQLEVEQKLCVLRGLCSRVLATYTVQDYMEEQQHKASVLMRQKITEMKNIAAQKKKQNNTVEKAGASDDKAKLQPKVIDDKQAAEKDNGSLPISSFYGKEAEDSGEDSSTWCSIVKRRRLL</sequence>
<dbReference type="InterPro" id="IPR028942">
    <property type="entry name" value="WHIM1_dom"/>
</dbReference>
<keyword evidence="2" id="KW-0539">Nucleus</keyword>
<evidence type="ECO:0000256" key="1">
    <source>
        <dbReference type="ARBA" id="ARBA00004123"/>
    </source>
</evidence>
<comment type="subcellular location">
    <subcellularLocation>
        <location evidence="1">Nucleus</location>
    </subcellularLocation>
</comment>
<dbReference type="AlphaFoldDB" id="A0A0B6ZK21"/>
<name>A0A0B6ZK21_9EUPU</name>